<evidence type="ECO:0000256" key="5">
    <source>
        <dbReference type="ARBA" id="ARBA00022801"/>
    </source>
</evidence>
<dbReference type="PANTHER" id="PTHR11271:SF6">
    <property type="entry name" value="GUANINE DEAMINASE"/>
    <property type="match status" value="1"/>
</dbReference>
<gene>
    <name evidence="10" type="ORF">SAMN04488071_0511</name>
</gene>
<feature type="domain" description="Amidohydrolase-related" evidence="9">
    <location>
        <begin position="68"/>
        <end position="426"/>
    </location>
</feature>
<evidence type="ECO:0000313" key="11">
    <source>
        <dbReference type="Proteomes" id="UP000183685"/>
    </source>
</evidence>
<evidence type="ECO:0000259" key="9">
    <source>
        <dbReference type="Pfam" id="PF01979"/>
    </source>
</evidence>
<dbReference type="Gene3D" id="2.30.40.10">
    <property type="entry name" value="Urease, subunit C, domain 1"/>
    <property type="match status" value="1"/>
</dbReference>
<protein>
    <recommendedName>
        <fullName evidence="3 7">Guanine deaminase</fullName>
        <shortName evidence="8">Guanase</shortName>
        <ecNumber evidence="3 7">3.5.4.3</ecNumber>
    </recommendedName>
    <alternativeName>
        <fullName evidence="8">Guanine aminohydrolase</fullName>
    </alternativeName>
</protein>
<dbReference type="GO" id="GO:0005829">
    <property type="term" value="C:cytosol"/>
    <property type="evidence" value="ECO:0007669"/>
    <property type="project" value="TreeGrafter"/>
</dbReference>
<dbReference type="FunFam" id="3.20.20.140:FF:000022">
    <property type="entry name" value="Guanine deaminase"/>
    <property type="match status" value="1"/>
</dbReference>
<organism evidence="10 11">
    <name type="scientific">Kordiimonas lacus</name>
    <dbReference type="NCBI Taxonomy" id="637679"/>
    <lineage>
        <taxon>Bacteria</taxon>
        <taxon>Pseudomonadati</taxon>
        <taxon>Pseudomonadota</taxon>
        <taxon>Alphaproteobacteria</taxon>
        <taxon>Kordiimonadales</taxon>
        <taxon>Kordiimonadaceae</taxon>
        <taxon>Kordiimonas</taxon>
    </lineage>
</organism>
<dbReference type="RefSeq" id="WP_068308275.1">
    <property type="nucleotide sequence ID" value="NZ_FNAK01000001.1"/>
</dbReference>
<dbReference type="Pfam" id="PF01979">
    <property type="entry name" value="Amidohydro_1"/>
    <property type="match status" value="1"/>
</dbReference>
<evidence type="ECO:0000256" key="2">
    <source>
        <dbReference type="ARBA" id="ARBA00006745"/>
    </source>
</evidence>
<dbReference type="Gene3D" id="3.20.20.140">
    <property type="entry name" value="Metal-dependent hydrolases"/>
    <property type="match status" value="1"/>
</dbReference>
<comment type="similarity">
    <text evidence="2 8">Belongs to the metallo-dependent hydrolases superfamily. ATZ/TRZ family.</text>
</comment>
<keyword evidence="5 8" id="KW-0378">Hydrolase</keyword>
<evidence type="ECO:0000313" key="10">
    <source>
        <dbReference type="EMBL" id="SDD37751.1"/>
    </source>
</evidence>
<reference evidence="10 11" key="1">
    <citation type="submission" date="2016-10" db="EMBL/GenBank/DDBJ databases">
        <authorList>
            <person name="de Groot N.N."/>
        </authorList>
    </citation>
    <scope>NUCLEOTIDE SEQUENCE [LARGE SCALE GENOMIC DNA]</scope>
    <source>
        <strain evidence="10 11">CGMCC 1.9109</strain>
    </source>
</reference>
<dbReference type="InterPro" id="IPR014311">
    <property type="entry name" value="Guanine_deaminase"/>
</dbReference>
<dbReference type="CDD" id="cd01303">
    <property type="entry name" value="GDEase"/>
    <property type="match status" value="1"/>
</dbReference>
<dbReference type="SUPFAM" id="SSF51338">
    <property type="entry name" value="Composite domain of metallo-dependent hydrolases"/>
    <property type="match status" value="1"/>
</dbReference>
<accession>A0A1G6U8Y5</accession>
<proteinExistence type="inferred from homology"/>
<name>A0A1G6U8Y5_9PROT</name>
<keyword evidence="4 8" id="KW-0479">Metal-binding</keyword>
<evidence type="ECO:0000256" key="4">
    <source>
        <dbReference type="ARBA" id="ARBA00022723"/>
    </source>
</evidence>
<evidence type="ECO:0000256" key="7">
    <source>
        <dbReference type="NCBIfam" id="TIGR02967"/>
    </source>
</evidence>
<comment type="catalytic activity">
    <reaction evidence="8">
        <text>guanine + H2O + H(+) = xanthine + NH4(+)</text>
        <dbReference type="Rhea" id="RHEA:14665"/>
        <dbReference type="ChEBI" id="CHEBI:15377"/>
        <dbReference type="ChEBI" id="CHEBI:15378"/>
        <dbReference type="ChEBI" id="CHEBI:16235"/>
        <dbReference type="ChEBI" id="CHEBI:17712"/>
        <dbReference type="ChEBI" id="CHEBI:28938"/>
        <dbReference type="EC" id="3.5.4.3"/>
    </reaction>
</comment>
<dbReference type="PANTHER" id="PTHR11271">
    <property type="entry name" value="GUANINE DEAMINASE"/>
    <property type="match status" value="1"/>
</dbReference>
<evidence type="ECO:0000256" key="6">
    <source>
        <dbReference type="ARBA" id="ARBA00022833"/>
    </source>
</evidence>
<comment type="function">
    <text evidence="8">Catalyzes the hydrolytic deamination of guanine, producing xanthine and ammonia.</text>
</comment>
<dbReference type="GO" id="GO:0008270">
    <property type="term" value="F:zinc ion binding"/>
    <property type="evidence" value="ECO:0007669"/>
    <property type="project" value="UniProtKB-UniRule"/>
</dbReference>
<dbReference type="GO" id="GO:0008892">
    <property type="term" value="F:guanine deaminase activity"/>
    <property type="evidence" value="ECO:0007669"/>
    <property type="project" value="UniProtKB-UniRule"/>
</dbReference>
<dbReference type="InterPro" id="IPR051607">
    <property type="entry name" value="Metallo-dep_hydrolases"/>
</dbReference>
<evidence type="ECO:0000256" key="3">
    <source>
        <dbReference type="ARBA" id="ARBA00012781"/>
    </source>
</evidence>
<dbReference type="AlphaFoldDB" id="A0A1G6U8Y5"/>
<dbReference type="GO" id="GO:0006147">
    <property type="term" value="P:guanine catabolic process"/>
    <property type="evidence" value="ECO:0007669"/>
    <property type="project" value="UniProtKB-UniRule"/>
</dbReference>
<dbReference type="STRING" id="637679.GCA_001550055_00379"/>
<dbReference type="InterPro" id="IPR006680">
    <property type="entry name" value="Amidohydro-rel"/>
</dbReference>
<dbReference type="InterPro" id="IPR032466">
    <property type="entry name" value="Metal_Hydrolase"/>
</dbReference>
<keyword evidence="11" id="KW-1185">Reference proteome</keyword>
<comment type="cofactor">
    <cofactor evidence="8">
        <name>Zn(2+)</name>
        <dbReference type="ChEBI" id="CHEBI:29105"/>
    </cofactor>
    <text evidence="8">Binds 1 zinc ion per subunit.</text>
</comment>
<evidence type="ECO:0000256" key="1">
    <source>
        <dbReference type="ARBA" id="ARBA00004984"/>
    </source>
</evidence>
<keyword evidence="6 8" id="KW-0862">Zinc</keyword>
<comment type="pathway">
    <text evidence="1 8">Purine metabolism; guanine degradation; xanthine from guanine: step 1/1.</text>
</comment>
<dbReference type="NCBIfam" id="NF006679">
    <property type="entry name" value="PRK09228.1"/>
    <property type="match status" value="1"/>
</dbReference>
<dbReference type="InterPro" id="IPR011059">
    <property type="entry name" value="Metal-dep_hydrolase_composite"/>
</dbReference>
<dbReference type="NCBIfam" id="TIGR02967">
    <property type="entry name" value="guan_deamin"/>
    <property type="match status" value="1"/>
</dbReference>
<dbReference type="SUPFAM" id="SSF51556">
    <property type="entry name" value="Metallo-dependent hydrolases"/>
    <property type="match status" value="1"/>
</dbReference>
<dbReference type="Proteomes" id="UP000183685">
    <property type="component" value="Unassembled WGS sequence"/>
</dbReference>
<dbReference type="EC" id="3.5.4.3" evidence="3 7"/>
<sequence>MTVKAIKGAIFHLVDDPAVVGTEAAAAYFPDGLLVLENGHVLACGARADLEPTLPKGTYIVDHSGSLIIPGFIDTHIHFPQLDMIASFGEQLLDWLERYTFPEEAKFKDPAHAEECADFFLDELLRNGTTSALVYGTVHKESADALFKAAFDRGMRIVAGKALMDRNVPEAVRDTAESGDRDSRELIEKWHGKGRLGYAVTPRFAPACSDDQMTRAGKLLAEIPDLLMHTHMSENTGEIDWVKELYPDAKDYLDVYAKFGLLTDRSVFAHCIHLGDDEFQRMAKNGAAISYCPTSNLFLGSGLFDLKKAEAHGVKVGMGTDVGAGTSFSLLQTLNEAYKVCHLKGHKLDPYKSFYLATLGGARALNMGDKVGSFEAGKEADFLVLDLAATPLLKRRLENCTSIDETLFVLSMLGDDRVICHTYIAGACRYSKP</sequence>
<dbReference type="OrthoDB" id="9787621at2"/>
<evidence type="ECO:0000256" key="8">
    <source>
        <dbReference type="RuleBase" id="RU366009"/>
    </source>
</evidence>
<dbReference type="UniPathway" id="UPA00603">
    <property type="reaction ID" value="UER00660"/>
</dbReference>
<dbReference type="EMBL" id="FNAK01000001">
    <property type="protein sequence ID" value="SDD37751.1"/>
    <property type="molecule type" value="Genomic_DNA"/>
</dbReference>